<accession>W5II52</accession>
<protein>
    <recommendedName>
        <fullName evidence="5">ABC transporter domain-containing protein</fullName>
    </recommendedName>
</protein>
<feature type="compositionally biased region" description="Polar residues" evidence="4">
    <location>
        <begin position="341"/>
        <end position="352"/>
    </location>
</feature>
<dbReference type="InterPro" id="IPR003439">
    <property type="entry name" value="ABC_transporter-like_ATP-bd"/>
</dbReference>
<dbReference type="Pfam" id="PF00005">
    <property type="entry name" value="ABC_tran"/>
    <property type="match status" value="1"/>
</dbReference>
<dbReference type="InterPro" id="IPR003593">
    <property type="entry name" value="AAA+_ATPase"/>
</dbReference>
<dbReference type="InterPro" id="IPR027417">
    <property type="entry name" value="P-loop_NTPase"/>
</dbReference>
<evidence type="ECO:0000256" key="3">
    <source>
        <dbReference type="ARBA" id="ARBA00022840"/>
    </source>
</evidence>
<dbReference type="SMART" id="SM00900">
    <property type="entry name" value="FMN_bind"/>
    <property type="match status" value="1"/>
</dbReference>
<dbReference type="PANTHER" id="PTHR24220">
    <property type="entry name" value="IMPORT ATP-BINDING PROTEIN"/>
    <property type="match status" value="1"/>
</dbReference>
<dbReference type="InterPro" id="IPR007329">
    <property type="entry name" value="FMN-bd"/>
</dbReference>
<organism evidence="6 7">
    <name type="scientific">Scardovia inopinata F0304</name>
    <dbReference type="NCBI Taxonomy" id="641146"/>
    <lineage>
        <taxon>Bacteria</taxon>
        <taxon>Bacillati</taxon>
        <taxon>Actinomycetota</taxon>
        <taxon>Actinomycetes</taxon>
        <taxon>Bifidobacteriales</taxon>
        <taxon>Bifidobacteriaceae</taxon>
        <taxon>Scardovia</taxon>
    </lineage>
</organism>
<dbReference type="AlphaFoldDB" id="W5II52"/>
<dbReference type="HOGENOM" id="CLU_590368_0_0_11"/>
<evidence type="ECO:0000256" key="4">
    <source>
        <dbReference type="SAM" id="MobiDB-lite"/>
    </source>
</evidence>
<dbReference type="FunFam" id="3.40.50.300:FF:000032">
    <property type="entry name" value="Export ABC transporter ATP-binding protein"/>
    <property type="match status" value="1"/>
</dbReference>
<dbReference type="GO" id="GO:0005886">
    <property type="term" value="C:plasma membrane"/>
    <property type="evidence" value="ECO:0007669"/>
    <property type="project" value="TreeGrafter"/>
</dbReference>
<feature type="compositionally biased region" description="Polar residues" evidence="4">
    <location>
        <begin position="257"/>
        <end position="272"/>
    </location>
</feature>
<dbReference type="CDD" id="cd03255">
    <property type="entry name" value="ABC_MJ0796_LolCDE_FtsE"/>
    <property type="match status" value="1"/>
</dbReference>
<dbReference type="eggNOG" id="COG1136">
    <property type="taxonomic scope" value="Bacteria"/>
</dbReference>
<gene>
    <name evidence="6" type="ORF">HMPREF9020_00162</name>
</gene>
<dbReference type="GO" id="GO:0010181">
    <property type="term" value="F:FMN binding"/>
    <property type="evidence" value="ECO:0007669"/>
    <property type="project" value="InterPro"/>
</dbReference>
<evidence type="ECO:0000256" key="2">
    <source>
        <dbReference type="ARBA" id="ARBA00022741"/>
    </source>
</evidence>
<dbReference type="GO" id="GO:0016887">
    <property type="term" value="F:ATP hydrolysis activity"/>
    <property type="evidence" value="ECO:0007669"/>
    <property type="project" value="InterPro"/>
</dbReference>
<feature type="compositionally biased region" description="Low complexity" evidence="4">
    <location>
        <begin position="321"/>
        <end position="340"/>
    </location>
</feature>
<dbReference type="GO" id="GO:0098796">
    <property type="term" value="C:membrane protein complex"/>
    <property type="evidence" value="ECO:0007669"/>
    <property type="project" value="UniProtKB-ARBA"/>
</dbReference>
<feature type="domain" description="ABC transporter" evidence="5">
    <location>
        <begin position="11"/>
        <end position="242"/>
    </location>
</feature>
<reference evidence="6 7" key="1">
    <citation type="submission" date="2012-01" db="EMBL/GenBank/DDBJ databases">
        <title>The Genome Sequence of Scardovia inopinata F0304.</title>
        <authorList>
            <consortium name="The Broad Institute Genome Sequencing Platform"/>
            <person name="Ward D."/>
            <person name="Earl A."/>
            <person name="Feldgarden M."/>
            <person name="Gevers D."/>
            <person name="Young S."/>
            <person name="Zeng Q."/>
            <person name="Koehrsen M."/>
            <person name="Alvarado L."/>
            <person name="Berlin A.M."/>
            <person name="Borenstein D."/>
            <person name="Chapman S.B."/>
            <person name="Chen Z."/>
            <person name="Engels R."/>
            <person name="Freedman E."/>
            <person name="Gellesch M."/>
            <person name="Goldberg J."/>
            <person name="Griggs A."/>
            <person name="Gujja S."/>
            <person name="Heilman E.R."/>
            <person name="Heiman D.I."/>
            <person name="Hepburn T.A."/>
            <person name="Howarth C."/>
            <person name="Jen D."/>
            <person name="Larson L."/>
            <person name="Mehta T."/>
            <person name="Park D."/>
            <person name="Pearson M."/>
            <person name="Richards J."/>
            <person name="Roberts A."/>
            <person name="Saif S."/>
            <person name="Shea T.D."/>
            <person name="Shenoy N."/>
            <person name="Sisk P."/>
            <person name="Stolte C."/>
            <person name="Sykes S.N."/>
            <person name="Walk T."/>
            <person name="White J."/>
            <person name="Yandava C."/>
            <person name="Izard J."/>
            <person name="Baranova O.V."/>
            <person name="Blanton J.M."/>
            <person name="Tanner A.C."/>
            <person name="Dewhirst F."/>
            <person name="Haas B."/>
            <person name="Nusbaum C."/>
            <person name="Birren B."/>
        </authorList>
    </citation>
    <scope>NUCLEOTIDE SEQUENCE [LARGE SCALE GENOMIC DNA]</scope>
    <source>
        <strain evidence="6 7">F0304</strain>
    </source>
</reference>
<keyword evidence="7" id="KW-1185">Reference proteome</keyword>
<evidence type="ECO:0000256" key="1">
    <source>
        <dbReference type="ARBA" id="ARBA00022448"/>
    </source>
</evidence>
<feature type="region of interest" description="Disordered" evidence="4">
    <location>
        <begin position="310"/>
        <end position="363"/>
    </location>
</feature>
<sequence>MTDNSHNSMLLQLDHISKIYGDLHALDDLSLEVSRGEWLAVVGSSGSGKTTLMNIIGCLDQASRGSVILDGQSLDDLNQSQLADVRKNVIGLVFQKFYLVPHLTAVENVMVAQYYHSVVDERQALDALAKVGLADRAHHLPKELSGGEQQRVCIARALINDPELILADEPTGNLDEANEKIVLQLFRELNEQGTTIIVVTHDALVASCAQREIMLNHGQLVGEKWNDDQAHQRFLDAGGHPALHGSDEVSAPALNPTKASKVNPLSSESVQPLKSRKDLPKKKNLTRRIAAGALSLVATVGLAGCGTSSAVPADDEYAGTSESSSSPSSSDSSSASSGSSGRTSKPTASAGNRQKLGPDTGTYANGRFTSIATYGPVGEDKIDVAITVSGQKVSQVTVTPHPATPISKKYQTGFVKEIKSAIVGKPLKNLKVSKVAGASWTSDAFNKALEVVRQEASTAAGRH</sequence>
<dbReference type="InterPro" id="IPR017871">
    <property type="entry name" value="ABC_transporter-like_CS"/>
</dbReference>
<comment type="caution">
    <text evidence="6">The sequence shown here is derived from an EMBL/GenBank/DDBJ whole genome shotgun (WGS) entry which is preliminary data.</text>
</comment>
<dbReference type="SUPFAM" id="SSF52540">
    <property type="entry name" value="P-loop containing nucleoside triphosphate hydrolases"/>
    <property type="match status" value="1"/>
</dbReference>
<dbReference type="InterPro" id="IPR017911">
    <property type="entry name" value="MacB-like_ATP-bd"/>
</dbReference>
<dbReference type="InterPro" id="IPR015854">
    <property type="entry name" value="ABC_transpr_LolD-like"/>
</dbReference>
<keyword evidence="3" id="KW-0067">ATP-binding</keyword>
<dbReference type="PROSITE" id="PS00211">
    <property type="entry name" value="ABC_TRANSPORTER_1"/>
    <property type="match status" value="1"/>
</dbReference>
<proteinExistence type="predicted"/>
<dbReference type="GO" id="GO:0005524">
    <property type="term" value="F:ATP binding"/>
    <property type="evidence" value="ECO:0007669"/>
    <property type="project" value="UniProtKB-KW"/>
</dbReference>
<dbReference type="GO" id="GO:0022857">
    <property type="term" value="F:transmembrane transporter activity"/>
    <property type="evidence" value="ECO:0007669"/>
    <property type="project" value="UniProtKB-ARBA"/>
</dbReference>
<dbReference type="Pfam" id="PF04205">
    <property type="entry name" value="FMN_bind"/>
    <property type="match status" value="1"/>
</dbReference>
<dbReference type="PANTHER" id="PTHR24220:SF86">
    <property type="entry name" value="ABC TRANSPORTER ABCH.1"/>
    <property type="match status" value="1"/>
</dbReference>
<name>W5II52_SCAIO</name>
<keyword evidence="2" id="KW-0547">Nucleotide-binding</keyword>
<evidence type="ECO:0000259" key="5">
    <source>
        <dbReference type="PROSITE" id="PS50893"/>
    </source>
</evidence>
<feature type="region of interest" description="Disordered" evidence="4">
    <location>
        <begin position="236"/>
        <end position="284"/>
    </location>
</feature>
<keyword evidence="1" id="KW-0813">Transport</keyword>
<dbReference type="Gene3D" id="3.40.50.300">
    <property type="entry name" value="P-loop containing nucleotide triphosphate hydrolases"/>
    <property type="match status" value="1"/>
</dbReference>
<evidence type="ECO:0000313" key="6">
    <source>
        <dbReference type="EMBL" id="EFG26543.2"/>
    </source>
</evidence>
<dbReference type="EMBL" id="ADCX01000002">
    <property type="protein sequence ID" value="EFG26543.2"/>
    <property type="molecule type" value="Genomic_DNA"/>
</dbReference>
<dbReference type="SMART" id="SM00382">
    <property type="entry name" value="AAA"/>
    <property type="match status" value="1"/>
</dbReference>
<evidence type="ECO:0000313" key="7">
    <source>
        <dbReference type="Proteomes" id="UP000005777"/>
    </source>
</evidence>
<dbReference type="PROSITE" id="PS50893">
    <property type="entry name" value="ABC_TRANSPORTER_2"/>
    <property type="match status" value="1"/>
</dbReference>
<dbReference type="Proteomes" id="UP000005777">
    <property type="component" value="Unassembled WGS sequence"/>
</dbReference>